<dbReference type="eggNOG" id="COG1937">
    <property type="taxonomic scope" value="Bacteria"/>
</dbReference>
<dbReference type="GO" id="GO:0003677">
    <property type="term" value="F:DNA binding"/>
    <property type="evidence" value="ECO:0007669"/>
    <property type="project" value="InterPro"/>
</dbReference>
<dbReference type="Pfam" id="PF02583">
    <property type="entry name" value="Trns_repr_metal"/>
    <property type="match status" value="1"/>
</dbReference>
<dbReference type="PANTHER" id="PTHR33677:SF3">
    <property type="entry name" value="COPPER-SENSING TRANSCRIPTIONAL REPRESSOR RICR"/>
    <property type="match status" value="1"/>
</dbReference>
<reference evidence="1 2" key="1">
    <citation type="journal article" date="2011" name="EMBO J.">
        <title>Structural diversity of bacterial flagellar motors.</title>
        <authorList>
            <person name="Chen S."/>
            <person name="Beeby M."/>
            <person name="Murphy G.E."/>
            <person name="Leadbetter J.R."/>
            <person name="Hendrixson D.R."/>
            <person name="Briegel A."/>
            <person name="Li Z."/>
            <person name="Shi J."/>
            <person name="Tocheva E.I."/>
            <person name="Muller A."/>
            <person name="Dobro M.J."/>
            <person name="Jensen G.J."/>
        </authorList>
    </citation>
    <scope>NUCLEOTIDE SEQUENCE [LARGE SCALE GENOMIC DNA]</scope>
    <source>
        <strain evidence="1 2">DSM 6540</strain>
    </source>
</reference>
<proteinExistence type="predicted"/>
<dbReference type="STRING" id="1009370.ALO_06140"/>
<dbReference type="OrthoDB" id="9811244at2"/>
<dbReference type="GO" id="GO:0046872">
    <property type="term" value="F:metal ion binding"/>
    <property type="evidence" value="ECO:0007669"/>
    <property type="project" value="InterPro"/>
</dbReference>
<dbReference type="InterPro" id="IPR003735">
    <property type="entry name" value="Metal_Tscrpt_repr"/>
</dbReference>
<accession>F7NGP0</accession>
<dbReference type="Proteomes" id="UP000003240">
    <property type="component" value="Unassembled WGS sequence"/>
</dbReference>
<keyword evidence="2" id="KW-1185">Reference proteome</keyword>
<dbReference type="RefSeq" id="WP_004093858.1">
    <property type="nucleotide sequence ID" value="NZ_AFGF01000049.1"/>
</dbReference>
<dbReference type="InterPro" id="IPR038390">
    <property type="entry name" value="Metal_Tscrpt_repr_sf"/>
</dbReference>
<evidence type="ECO:0000313" key="2">
    <source>
        <dbReference type="Proteomes" id="UP000003240"/>
    </source>
</evidence>
<sequence length="89" mass="9826">MQKPKQNAKEVLDRLSKIEGHVQGIKKMVEEGRDCPDVLLQLSAVKAAVKKVSHIILGDHLEHCICDAVRSGNEKEALEKLSSAVKKLD</sequence>
<dbReference type="EMBL" id="AFGF01000049">
    <property type="protein sequence ID" value="EGO64844.1"/>
    <property type="molecule type" value="Genomic_DNA"/>
</dbReference>
<gene>
    <name evidence="1" type="ORF">ALO_06140</name>
</gene>
<dbReference type="GO" id="GO:0045892">
    <property type="term" value="P:negative regulation of DNA-templated transcription"/>
    <property type="evidence" value="ECO:0007669"/>
    <property type="project" value="UniProtKB-ARBA"/>
</dbReference>
<dbReference type="Gene3D" id="1.20.58.1000">
    <property type="entry name" value="Metal-sensitive repressor, helix protomer"/>
    <property type="match status" value="1"/>
</dbReference>
<dbReference type="CDD" id="cd10148">
    <property type="entry name" value="CsoR-like_DUF156"/>
    <property type="match status" value="1"/>
</dbReference>
<dbReference type="PANTHER" id="PTHR33677">
    <property type="entry name" value="TRANSCRIPTIONAL REPRESSOR FRMR-RELATED"/>
    <property type="match status" value="1"/>
</dbReference>
<name>F7NGP0_9FIRM</name>
<dbReference type="AlphaFoldDB" id="F7NGP0"/>
<comment type="caution">
    <text evidence="1">The sequence shown here is derived from an EMBL/GenBank/DDBJ whole genome shotgun (WGS) entry which is preliminary data.</text>
</comment>
<protein>
    <submittedName>
        <fullName evidence="1">Uncharacterized protein</fullName>
    </submittedName>
</protein>
<organism evidence="1 2">
    <name type="scientific">Acetonema longum DSM 6540</name>
    <dbReference type="NCBI Taxonomy" id="1009370"/>
    <lineage>
        <taxon>Bacteria</taxon>
        <taxon>Bacillati</taxon>
        <taxon>Bacillota</taxon>
        <taxon>Negativicutes</taxon>
        <taxon>Acetonemataceae</taxon>
        <taxon>Acetonema</taxon>
    </lineage>
</organism>
<evidence type="ECO:0000313" key="1">
    <source>
        <dbReference type="EMBL" id="EGO64844.1"/>
    </source>
</evidence>